<dbReference type="GO" id="GO:0005737">
    <property type="term" value="C:cytoplasm"/>
    <property type="evidence" value="ECO:0007669"/>
    <property type="project" value="TreeGrafter"/>
</dbReference>
<keyword evidence="4" id="KW-0479">Metal-binding</keyword>
<dbReference type="GO" id="GO:0061630">
    <property type="term" value="F:ubiquitin protein ligase activity"/>
    <property type="evidence" value="ECO:0007669"/>
    <property type="project" value="UniProtKB-EC"/>
</dbReference>
<evidence type="ECO:0000256" key="6">
    <source>
        <dbReference type="ARBA" id="ARBA00022786"/>
    </source>
</evidence>
<dbReference type="GO" id="GO:0008270">
    <property type="term" value="F:zinc ion binding"/>
    <property type="evidence" value="ECO:0007669"/>
    <property type="project" value="UniProtKB-KW"/>
</dbReference>
<dbReference type="GO" id="GO:0016567">
    <property type="term" value="P:protein ubiquitination"/>
    <property type="evidence" value="ECO:0007669"/>
    <property type="project" value="TreeGrafter"/>
</dbReference>
<organism evidence="10 11">
    <name type="scientific">Colocasia esculenta</name>
    <name type="common">Wild taro</name>
    <name type="synonym">Arum esculentum</name>
    <dbReference type="NCBI Taxonomy" id="4460"/>
    <lineage>
        <taxon>Eukaryota</taxon>
        <taxon>Viridiplantae</taxon>
        <taxon>Streptophyta</taxon>
        <taxon>Embryophyta</taxon>
        <taxon>Tracheophyta</taxon>
        <taxon>Spermatophyta</taxon>
        <taxon>Magnoliopsida</taxon>
        <taxon>Liliopsida</taxon>
        <taxon>Araceae</taxon>
        <taxon>Aroideae</taxon>
        <taxon>Colocasieae</taxon>
        <taxon>Colocasia</taxon>
    </lineage>
</organism>
<dbReference type="Proteomes" id="UP000652761">
    <property type="component" value="Unassembled WGS sequence"/>
</dbReference>
<feature type="domain" description="RING-type" evidence="9">
    <location>
        <begin position="386"/>
        <end position="427"/>
    </location>
</feature>
<dbReference type="SUPFAM" id="SSF57850">
    <property type="entry name" value="RING/U-box"/>
    <property type="match status" value="1"/>
</dbReference>
<dbReference type="InterPro" id="IPR013083">
    <property type="entry name" value="Znf_RING/FYVE/PHD"/>
</dbReference>
<dbReference type="AlphaFoldDB" id="A0A843THK6"/>
<keyword evidence="6" id="KW-0833">Ubl conjugation pathway</keyword>
<sequence length="458" mass="50599">MVEVVELFLPPLDGEDEEIDDGVAVAADAAPYWAPPIAPAPSSSGSDIRLRRGGRYVACQISSDSDSEAGCLDEHVELALDLCDRELMRREGGAGAGAGMDPFPDAVDPFGFAVFDGVEEMGSDYLEMGMGLGLRFEVEKADEVEGGGGAVVNLEEEEGSEWGGDGFFVGRRGMVLKSGDGDGEPSGSWDGKGMRMVGFGLESDSDEEEVIAAVIPRSHNGDMTDQVADDLGLPLYWDCLRIEEERRDPNEDFEWEEVDGRVDEREILSMAMDADGARSIVLDDSNVDLELEDGEYEDQIQNVEWEVLLAMNSWERNVPFEHEDAQSYLVEDHEDFVYASEYEVLFGQFADNGVPIKGSPPAAKSVIEHLPTVMLTQLDVADHVPCAVCKEEFSLEEKAKRLPCSHHYHEDCIVPWLRVRNTCPVCRYELPTDDPDYENWRAQRTGSRGVIQRSHATT</sequence>
<keyword evidence="5 8" id="KW-0863">Zinc-finger</keyword>
<protein>
    <recommendedName>
        <fullName evidence="2">RING-type E3 ubiquitin transferase</fullName>
        <ecNumber evidence="2">2.3.2.27</ecNumber>
    </recommendedName>
</protein>
<keyword evidence="7" id="KW-0862">Zinc</keyword>
<comment type="catalytic activity">
    <reaction evidence="1">
        <text>S-ubiquitinyl-[E2 ubiquitin-conjugating enzyme]-L-cysteine + [acceptor protein]-L-lysine = [E2 ubiquitin-conjugating enzyme]-L-cysteine + N(6)-ubiquitinyl-[acceptor protein]-L-lysine.</text>
        <dbReference type="EC" id="2.3.2.27"/>
    </reaction>
</comment>
<evidence type="ECO:0000256" key="5">
    <source>
        <dbReference type="ARBA" id="ARBA00022771"/>
    </source>
</evidence>
<dbReference type="EMBL" id="NMUH01000112">
    <property type="protein sequence ID" value="MQL71892.1"/>
    <property type="molecule type" value="Genomic_DNA"/>
</dbReference>
<dbReference type="InterPro" id="IPR001841">
    <property type="entry name" value="Znf_RING"/>
</dbReference>
<name>A0A843THK6_COLES</name>
<evidence type="ECO:0000256" key="4">
    <source>
        <dbReference type="ARBA" id="ARBA00022723"/>
    </source>
</evidence>
<evidence type="ECO:0000256" key="7">
    <source>
        <dbReference type="ARBA" id="ARBA00022833"/>
    </source>
</evidence>
<dbReference type="FunFam" id="3.30.40.10:FF:000022">
    <property type="entry name" value="E3 ubiquitin-protein ligase RING1-like"/>
    <property type="match status" value="1"/>
</dbReference>
<keyword evidence="3" id="KW-0808">Transferase</keyword>
<keyword evidence="11" id="KW-1185">Reference proteome</keyword>
<dbReference type="Gene3D" id="3.30.40.10">
    <property type="entry name" value="Zinc/RING finger domain, C3HC4 (zinc finger)"/>
    <property type="match status" value="1"/>
</dbReference>
<evidence type="ECO:0000256" key="1">
    <source>
        <dbReference type="ARBA" id="ARBA00000900"/>
    </source>
</evidence>
<dbReference type="CDD" id="cd16667">
    <property type="entry name" value="RING-H2_RNF126-like"/>
    <property type="match status" value="1"/>
</dbReference>
<accession>A0A843THK6</accession>
<dbReference type="Pfam" id="PF13639">
    <property type="entry name" value="zf-RING_2"/>
    <property type="match status" value="1"/>
</dbReference>
<evidence type="ECO:0000259" key="9">
    <source>
        <dbReference type="PROSITE" id="PS50089"/>
    </source>
</evidence>
<dbReference type="PROSITE" id="PS50089">
    <property type="entry name" value="ZF_RING_2"/>
    <property type="match status" value="1"/>
</dbReference>
<evidence type="ECO:0000313" key="11">
    <source>
        <dbReference type="Proteomes" id="UP000652761"/>
    </source>
</evidence>
<evidence type="ECO:0000256" key="3">
    <source>
        <dbReference type="ARBA" id="ARBA00022679"/>
    </source>
</evidence>
<dbReference type="OrthoDB" id="8062037at2759"/>
<evidence type="ECO:0000313" key="10">
    <source>
        <dbReference type="EMBL" id="MQL71892.1"/>
    </source>
</evidence>
<dbReference type="PANTHER" id="PTHR15710">
    <property type="entry name" value="E3 UBIQUITIN-PROTEIN LIGASE PRAJA"/>
    <property type="match status" value="1"/>
</dbReference>
<evidence type="ECO:0000256" key="8">
    <source>
        <dbReference type="PROSITE-ProRule" id="PRU00175"/>
    </source>
</evidence>
<comment type="caution">
    <text evidence="10">The sequence shown here is derived from an EMBL/GenBank/DDBJ whole genome shotgun (WGS) entry which is preliminary data.</text>
</comment>
<dbReference type="PANTHER" id="PTHR15710:SF108">
    <property type="entry name" value="OS03G0286100 PROTEIN"/>
    <property type="match status" value="1"/>
</dbReference>
<dbReference type="SMART" id="SM00184">
    <property type="entry name" value="RING"/>
    <property type="match status" value="1"/>
</dbReference>
<reference evidence="10" key="1">
    <citation type="submission" date="2017-07" db="EMBL/GenBank/DDBJ databases">
        <title>Taro Niue Genome Assembly and Annotation.</title>
        <authorList>
            <person name="Atibalentja N."/>
            <person name="Keating K."/>
            <person name="Fields C.J."/>
        </authorList>
    </citation>
    <scope>NUCLEOTIDE SEQUENCE</scope>
    <source>
        <strain evidence="10">Niue_2</strain>
        <tissue evidence="10">Leaf</tissue>
    </source>
</reference>
<gene>
    <name evidence="10" type="ORF">Taro_004187</name>
</gene>
<dbReference type="EC" id="2.3.2.27" evidence="2"/>
<proteinExistence type="predicted"/>
<evidence type="ECO:0000256" key="2">
    <source>
        <dbReference type="ARBA" id="ARBA00012483"/>
    </source>
</evidence>